<dbReference type="Proteomes" id="UP000182975">
    <property type="component" value="Unassembled WGS sequence"/>
</dbReference>
<evidence type="ECO:0000256" key="3">
    <source>
        <dbReference type="ARBA" id="ARBA00022827"/>
    </source>
</evidence>
<keyword evidence="4" id="KW-0560">Oxidoreductase</keyword>
<dbReference type="RefSeq" id="WP_066661254.1">
    <property type="nucleotide sequence ID" value="NZ_CP011402.1"/>
</dbReference>
<evidence type="ECO:0000256" key="1">
    <source>
        <dbReference type="ARBA" id="ARBA00001974"/>
    </source>
</evidence>
<accession>A0A172RX47</accession>
<dbReference type="InterPro" id="IPR036188">
    <property type="entry name" value="FAD/NAD-bd_sf"/>
</dbReference>
<dbReference type="SUPFAM" id="SSF51905">
    <property type="entry name" value="FAD/NAD(P)-binding domain"/>
    <property type="match status" value="1"/>
</dbReference>
<name>A0A172RX47_9ACTN</name>
<dbReference type="InterPro" id="IPR006311">
    <property type="entry name" value="TAT_signal"/>
</dbReference>
<dbReference type="GO" id="GO:0033765">
    <property type="term" value="F:steroid dehydrogenase activity, acting on the CH-CH group of donors"/>
    <property type="evidence" value="ECO:0007669"/>
    <property type="project" value="UniProtKB-ARBA"/>
</dbReference>
<keyword evidence="2" id="KW-0285">Flavoprotein</keyword>
<dbReference type="EMBL" id="FOEC01000003">
    <property type="protein sequence ID" value="SEO62227.1"/>
    <property type="molecule type" value="Genomic_DNA"/>
</dbReference>
<feature type="chain" id="PRO_5039639955" evidence="6">
    <location>
        <begin position="25"/>
        <end position="564"/>
    </location>
</feature>
<comment type="cofactor">
    <cofactor evidence="1">
        <name>FAD</name>
        <dbReference type="ChEBI" id="CHEBI:57692"/>
    </cofactor>
</comment>
<dbReference type="AlphaFoldDB" id="A0A172RX47"/>
<sequence>MLENVSRRSFLTGAGMLAAGSAAAGLMGCSSTAHGAKKSSDAQDDSADAATTAEQPWQKAPSPISPDQVSEEIDCEVLILGLGSTGVPATVYAAASGADVVALTATGTPEGEGAYIGAYNSPLNEKYGIEYDAAALRASYAYWGQGSNNGDVTGTIWDRSGKAVHWFAEYCKDVWPYECGPDNEIDEGIHKRTTATHMVYVFPDPNETQEQYRVYRGFPKFLKAAVDKAESKGARVYYSTPAQQLIRENDNTGRVTGAYGLKEDGSYIKVNASKGVLLATGDFHQNDAMLQDWLPCMTGDLTSRNPYGAAQGDGQKMAWWIGAGKDTGPFDIGLCWPHDFEFVENSPSRWGTKPWLRVNIAGERYTNETLATHEWYSTSPMCLADVKQPGHTGYQICDSKFGQILDGDESEIAIFNDCVSRGVIYSANTLEELADKVGFTNKKRFLETVARYNEVCAGGSDIDFGIPAEFLSKTSVTEPPFYCMHREVLKQWTDGGVNTNRYGQVLDDDREPIEGLYAAGNIRSGLCSTHYLWKSFGSNKLNAVTGGMLCVKHMLGTWDEDFEI</sequence>
<dbReference type="InterPro" id="IPR003953">
    <property type="entry name" value="FAD-dep_OxRdtase_2_FAD-bd"/>
</dbReference>
<evidence type="ECO:0000256" key="2">
    <source>
        <dbReference type="ARBA" id="ARBA00022630"/>
    </source>
</evidence>
<evidence type="ECO:0000313" key="9">
    <source>
        <dbReference type="Proteomes" id="UP000182975"/>
    </source>
</evidence>
<dbReference type="Gene3D" id="3.90.700.10">
    <property type="entry name" value="Succinate dehydrogenase/fumarate reductase flavoprotein, catalytic domain"/>
    <property type="match status" value="1"/>
</dbReference>
<evidence type="ECO:0000313" key="8">
    <source>
        <dbReference type="EMBL" id="SEO62227.1"/>
    </source>
</evidence>
<dbReference type="Pfam" id="PF00890">
    <property type="entry name" value="FAD_binding_2"/>
    <property type="match status" value="1"/>
</dbReference>
<reference evidence="9" key="1">
    <citation type="submission" date="2016-10" db="EMBL/GenBank/DDBJ databases">
        <authorList>
            <person name="Varghese N."/>
        </authorList>
    </citation>
    <scope>NUCLEOTIDE SEQUENCE [LARGE SCALE GENOMIC DNA]</scope>
    <source>
        <strain evidence="9">DSM 21843</strain>
    </source>
</reference>
<evidence type="ECO:0000256" key="4">
    <source>
        <dbReference type="ARBA" id="ARBA00023002"/>
    </source>
</evidence>
<feature type="signal peptide" evidence="6">
    <location>
        <begin position="1"/>
        <end position="24"/>
    </location>
</feature>
<evidence type="ECO:0000256" key="6">
    <source>
        <dbReference type="SAM" id="SignalP"/>
    </source>
</evidence>
<dbReference type="PANTHER" id="PTHR43400:SF10">
    <property type="entry name" value="3-OXOSTEROID 1-DEHYDROGENASE"/>
    <property type="match status" value="1"/>
</dbReference>
<keyword evidence="6" id="KW-0732">Signal</keyword>
<dbReference type="Gene3D" id="3.50.50.60">
    <property type="entry name" value="FAD/NAD(P)-binding domain"/>
    <property type="match status" value="1"/>
</dbReference>
<evidence type="ECO:0000259" key="7">
    <source>
        <dbReference type="Pfam" id="PF00890"/>
    </source>
</evidence>
<proteinExistence type="predicted"/>
<feature type="region of interest" description="Disordered" evidence="5">
    <location>
        <begin position="34"/>
        <end position="69"/>
    </location>
</feature>
<dbReference type="PANTHER" id="PTHR43400">
    <property type="entry name" value="FUMARATE REDUCTASE"/>
    <property type="match status" value="1"/>
</dbReference>
<dbReference type="PROSITE" id="PS51257">
    <property type="entry name" value="PROKAR_LIPOPROTEIN"/>
    <property type="match status" value="1"/>
</dbReference>
<keyword evidence="3" id="KW-0274">FAD</keyword>
<dbReference type="InterPro" id="IPR050315">
    <property type="entry name" value="FAD-oxidoreductase_2"/>
</dbReference>
<protein>
    <submittedName>
        <fullName evidence="8">Fumarate reductase flavoprotein subunit</fullName>
    </submittedName>
</protein>
<evidence type="ECO:0000256" key="5">
    <source>
        <dbReference type="SAM" id="MobiDB-lite"/>
    </source>
</evidence>
<dbReference type="InterPro" id="IPR027477">
    <property type="entry name" value="Succ_DH/fumarate_Rdtase_cat_sf"/>
</dbReference>
<dbReference type="STRING" id="79604.AAY81_03140"/>
<dbReference type="GO" id="GO:0008202">
    <property type="term" value="P:steroid metabolic process"/>
    <property type="evidence" value="ECO:0007669"/>
    <property type="project" value="UniProtKB-ARBA"/>
</dbReference>
<keyword evidence="9" id="KW-1185">Reference proteome</keyword>
<dbReference type="PROSITE" id="PS51318">
    <property type="entry name" value="TAT"/>
    <property type="match status" value="1"/>
</dbReference>
<dbReference type="OrthoDB" id="3169885at2"/>
<gene>
    <name evidence="8" type="ORF">SAMN02910314_00688</name>
</gene>
<organism evidence="8 9">
    <name type="scientific">Denitrobacterium detoxificans</name>
    <dbReference type="NCBI Taxonomy" id="79604"/>
    <lineage>
        <taxon>Bacteria</taxon>
        <taxon>Bacillati</taxon>
        <taxon>Actinomycetota</taxon>
        <taxon>Coriobacteriia</taxon>
        <taxon>Eggerthellales</taxon>
        <taxon>Eggerthellaceae</taxon>
        <taxon>Denitrobacterium</taxon>
    </lineage>
</organism>
<dbReference type="KEGG" id="ddt:AAY81_03140"/>
<dbReference type="SUPFAM" id="SSF56425">
    <property type="entry name" value="Succinate dehydrogenase/fumarate reductase flavoprotein, catalytic domain"/>
    <property type="match status" value="1"/>
</dbReference>
<feature type="domain" description="FAD-dependent oxidoreductase 2 FAD-binding" evidence="7">
    <location>
        <begin position="77"/>
        <end position="525"/>
    </location>
</feature>